<evidence type="ECO:0008006" key="4">
    <source>
        <dbReference type="Google" id="ProtNLM"/>
    </source>
</evidence>
<accession>A0A0S1SFI2</accession>
<reference evidence="3" key="1">
    <citation type="submission" date="2015-10" db="EMBL/GenBank/DDBJ databases">
        <title>Analysis of five complete genome sequences for members of the class Peribacteria in the recently recognized Peregrinibacteria bacterial phylum.</title>
        <authorList>
            <person name="Anantharaman K."/>
            <person name="Brown C.T."/>
            <person name="Burstein D."/>
            <person name="Castelle C.J."/>
            <person name="Probst A.J."/>
            <person name="Thomas B.C."/>
            <person name="Williams K.H."/>
            <person name="Banfield J.F."/>
        </authorList>
    </citation>
    <scope>NUCLEOTIDE SEQUENCE [LARGE SCALE GENOMIC DNA]</scope>
</reference>
<accession>A0A0S1SV98</accession>
<evidence type="ECO:0000313" key="3">
    <source>
        <dbReference type="Proteomes" id="UP000069135"/>
    </source>
</evidence>
<feature type="transmembrane region" description="Helical" evidence="1">
    <location>
        <begin position="544"/>
        <end position="567"/>
    </location>
</feature>
<keyword evidence="1" id="KW-1133">Transmembrane helix</keyword>
<evidence type="ECO:0000313" key="2">
    <source>
        <dbReference type="EMBL" id="ALM12759.1"/>
    </source>
</evidence>
<feature type="transmembrane region" description="Helical" evidence="1">
    <location>
        <begin position="395"/>
        <end position="419"/>
    </location>
</feature>
<feature type="transmembrane region" description="Helical" evidence="1">
    <location>
        <begin position="79"/>
        <end position="107"/>
    </location>
</feature>
<keyword evidence="1" id="KW-0472">Membrane</keyword>
<dbReference type="EMBL" id="CP013065">
    <property type="protein sequence ID" value="ALM12759.1"/>
    <property type="molecule type" value="Genomic_DNA"/>
</dbReference>
<organism evidence="2 3">
    <name type="scientific">Candidatus Peribacter riflensis</name>
    <dbReference type="NCBI Taxonomy" id="1735162"/>
    <lineage>
        <taxon>Bacteria</taxon>
        <taxon>Candidatus Peregrinibacteriota</taxon>
        <taxon>Candidatus Peribacteria</taxon>
        <taxon>Candidatus Peribacterales</taxon>
        <taxon>Candidatus Peribacteraceae</taxon>
        <taxon>Candidatus Peribacter</taxon>
    </lineage>
</organism>
<gene>
    <name evidence="2" type="ORF">PeribacterD1_0055</name>
</gene>
<feature type="transmembrane region" description="Helical" evidence="1">
    <location>
        <begin position="368"/>
        <end position="388"/>
    </location>
</feature>
<dbReference type="STRING" id="1735162.PeribacterB2_0055"/>
<reference evidence="2 3" key="2">
    <citation type="journal article" date="2016" name="PeerJ">
        <title>Analysis of five complete genome sequences for members of the class Peribacteria in the recently recognized Peregrinibacteria bacterial phylum.</title>
        <authorList>
            <person name="Anantharaman K."/>
            <person name="Brown C.T."/>
            <person name="Burstein D."/>
            <person name="Castelle C.J."/>
            <person name="Probst A.J."/>
            <person name="Thomas B.C."/>
            <person name="Williams K.H."/>
            <person name="Banfield J.F."/>
        </authorList>
    </citation>
    <scope>NUCLEOTIDE SEQUENCE [LARGE SCALE GENOMIC DNA]</scope>
    <source>
        <strain evidence="2">RIFOXYD1_FULL_PER-ii_59_16</strain>
    </source>
</reference>
<name>A0A0S1SV98_9BACT</name>
<accession>A0A0S1SLV8</accession>
<accession>A0A0S1SDG5</accession>
<accession>A0A0S1SR50</accession>
<dbReference type="KEGG" id="prf:PeribacterA2_0055"/>
<sequence length="571" mass="65501">MKSLWLVPLAILLGLFFYLLNIRYPFIGHDYHVFIFRLLAGKWHFLHQGLSPFRYAVHFGGGMPMYGDPEDSYYSLMQFFIFAIHPWLAIQLAIGITMALGYVGWYLFGRDIIHLTKPWSHVLAVVILTNGFYLAHMAVGHIVYHTFPMVGFLFWLLLDRKKDSPSPLLLKACLFSLIVAYIFYGGGYFVLLLSVLGFIFVLPFEFALSRFPFTERLKILAMRILAYSPGALLICSSKLVSVYSLMRFFPRTTALAQFQPDTSALLFIIKTFWVIPQGAHLFAGAPWGPHESTMLLSPITLLGIFSSLFLLWVFKDYWRKRWLLLSFLVAYSGFLFIFFLQITRGYGFLVQSLIRLFPFSSIRVPQRFLYVFSLFISVFGVWSLYAFIKQWRPSASTIVAVSSVVISLTFFVTGNYALINNELDIRVEYDSWKKNSLPVITQSFSLPITAIQDTWPDLLGNSSVRVPSAVLDFRRIGSLHVGPVNDRQDGFYNLLNPSCYQFPTENNCKPGDRIPVSDRENFENFRRGLPTRWALSSLQKIADAISLITLVTIITLFITEVVPFASFHRRK</sequence>
<feature type="transmembrane region" description="Helical" evidence="1">
    <location>
        <begin position="178"/>
        <end position="204"/>
    </location>
</feature>
<evidence type="ECO:0000256" key="1">
    <source>
        <dbReference type="SAM" id="Phobius"/>
    </source>
</evidence>
<feature type="transmembrane region" description="Helical" evidence="1">
    <location>
        <begin position="321"/>
        <end position="342"/>
    </location>
</feature>
<keyword evidence="1" id="KW-0812">Transmembrane</keyword>
<dbReference type="AlphaFoldDB" id="A0A0S1SV98"/>
<protein>
    <recommendedName>
        <fullName evidence="4">Bacterial membrane protein YfhO</fullName>
    </recommendedName>
</protein>
<feature type="transmembrane region" description="Helical" evidence="1">
    <location>
        <begin position="119"/>
        <end position="136"/>
    </location>
</feature>
<feature type="transmembrane region" description="Helical" evidence="1">
    <location>
        <begin position="224"/>
        <end position="243"/>
    </location>
</feature>
<dbReference type="Proteomes" id="UP000069135">
    <property type="component" value="Chromosome"/>
</dbReference>
<proteinExistence type="predicted"/>
<feature type="transmembrane region" description="Helical" evidence="1">
    <location>
        <begin position="295"/>
        <end position="314"/>
    </location>
</feature>